<dbReference type="PANTHER" id="PTHR43333">
    <property type="entry name" value="2-HACID_DH_C DOMAIN-CONTAINING PROTEIN"/>
    <property type="match status" value="1"/>
</dbReference>
<dbReference type="AlphaFoldDB" id="A0A382ECG9"/>
<evidence type="ECO:0000313" key="4">
    <source>
        <dbReference type="EMBL" id="SVB48486.1"/>
    </source>
</evidence>
<organism evidence="4">
    <name type="scientific">marine metagenome</name>
    <dbReference type="NCBI Taxonomy" id="408172"/>
    <lineage>
        <taxon>unclassified sequences</taxon>
        <taxon>metagenomes</taxon>
        <taxon>ecological metagenomes</taxon>
    </lineage>
</organism>
<dbReference type="CDD" id="cd05300">
    <property type="entry name" value="2-Hacid_dh_1"/>
    <property type="match status" value="1"/>
</dbReference>
<dbReference type="SUPFAM" id="SSF51735">
    <property type="entry name" value="NAD(P)-binding Rossmann-fold domains"/>
    <property type="match status" value="1"/>
</dbReference>
<accession>A0A382ECG9</accession>
<reference evidence="4" key="1">
    <citation type="submission" date="2018-05" db="EMBL/GenBank/DDBJ databases">
        <authorList>
            <person name="Lanie J.A."/>
            <person name="Ng W.-L."/>
            <person name="Kazmierczak K.M."/>
            <person name="Andrzejewski T.M."/>
            <person name="Davidsen T.M."/>
            <person name="Wayne K.J."/>
            <person name="Tettelin H."/>
            <person name="Glass J.I."/>
            <person name="Rusch D."/>
            <person name="Podicherti R."/>
            <person name="Tsui H.-C.T."/>
            <person name="Winkler M.E."/>
        </authorList>
    </citation>
    <scope>NUCLEOTIDE SEQUENCE</scope>
</reference>
<protein>
    <recommendedName>
        <fullName evidence="3">D-isomer specific 2-hydroxyacid dehydrogenase NAD-binding domain-containing protein</fullName>
    </recommendedName>
</protein>
<dbReference type="PANTHER" id="PTHR43333:SF1">
    <property type="entry name" value="D-ISOMER SPECIFIC 2-HYDROXYACID DEHYDROGENASE NAD-BINDING DOMAIN-CONTAINING PROTEIN"/>
    <property type="match status" value="1"/>
</dbReference>
<proteinExistence type="predicted"/>
<dbReference type="InterPro" id="IPR006140">
    <property type="entry name" value="D-isomer_DH_NAD-bd"/>
</dbReference>
<keyword evidence="2" id="KW-0520">NAD</keyword>
<evidence type="ECO:0000259" key="3">
    <source>
        <dbReference type="Pfam" id="PF02826"/>
    </source>
</evidence>
<dbReference type="EMBL" id="UINC01043857">
    <property type="protein sequence ID" value="SVB48486.1"/>
    <property type="molecule type" value="Genomic_DNA"/>
</dbReference>
<name>A0A382ECG9_9ZZZZ</name>
<evidence type="ECO:0000256" key="1">
    <source>
        <dbReference type="ARBA" id="ARBA00023002"/>
    </source>
</evidence>
<dbReference type="GO" id="GO:0016491">
    <property type="term" value="F:oxidoreductase activity"/>
    <property type="evidence" value="ECO:0007669"/>
    <property type="project" value="UniProtKB-KW"/>
</dbReference>
<dbReference type="GO" id="GO:0051287">
    <property type="term" value="F:NAD binding"/>
    <property type="evidence" value="ECO:0007669"/>
    <property type="project" value="InterPro"/>
</dbReference>
<keyword evidence="1" id="KW-0560">Oxidoreductase</keyword>
<sequence length="321" mass="36775">MPKFVFMPPQDELKREFAARLSDIESELEIVSPETDEDALNELRDAEAAMGWIPPEALKSAERIEWLHNPDAGPFFGYYYEELCRHSLTITNPRGIYWDHISHHILMFVLALSRGLPWYEDSRRKRIWGKDARKSNYIFLGEATALINGVGGIGHETARLCLELGMKVIGIDPRPEYDLPGVELHTPEELDDQLPKADFVITTVPHTPDTERMFNAERFKLMKNSAYFINVGRGKVCAIDDLADSIESGEISGCGLDVYETEPLPEDHKLWGLENVLMTPHVAIADAENMADRRFEILLENVRRYLKGEELNNKVDKEKWY</sequence>
<feature type="domain" description="D-isomer specific 2-hydroxyacid dehydrogenase NAD-binding" evidence="3">
    <location>
        <begin position="106"/>
        <end position="283"/>
    </location>
</feature>
<gene>
    <name evidence="4" type="ORF">METZ01_LOCUS201340</name>
</gene>
<dbReference type="Gene3D" id="3.40.50.720">
    <property type="entry name" value="NAD(P)-binding Rossmann-like Domain"/>
    <property type="match status" value="2"/>
</dbReference>
<dbReference type="InterPro" id="IPR036291">
    <property type="entry name" value="NAD(P)-bd_dom_sf"/>
</dbReference>
<dbReference type="Pfam" id="PF02826">
    <property type="entry name" value="2-Hacid_dh_C"/>
    <property type="match status" value="1"/>
</dbReference>
<evidence type="ECO:0000256" key="2">
    <source>
        <dbReference type="ARBA" id="ARBA00023027"/>
    </source>
</evidence>